<gene>
    <name evidence="3" type="ORF">NAF29_08920</name>
</gene>
<evidence type="ECO:0000313" key="3">
    <source>
        <dbReference type="EMBL" id="MCM2679785.1"/>
    </source>
</evidence>
<evidence type="ECO:0000259" key="2">
    <source>
        <dbReference type="Pfam" id="PF05170"/>
    </source>
</evidence>
<comment type="caution">
    <text evidence="3">The sequence shown here is derived from an EMBL/GenBank/DDBJ whole genome shotgun (WGS) entry which is preliminary data.</text>
</comment>
<keyword evidence="4" id="KW-1185">Reference proteome</keyword>
<dbReference type="Pfam" id="PF05170">
    <property type="entry name" value="AsmA"/>
    <property type="match status" value="2"/>
</dbReference>
<feature type="domain" description="AsmA" evidence="2">
    <location>
        <begin position="215"/>
        <end position="509"/>
    </location>
</feature>
<feature type="region of interest" description="Disordered" evidence="1">
    <location>
        <begin position="309"/>
        <end position="331"/>
    </location>
</feature>
<dbReference type="GO" id="GO:0090313">
    <property type="term" value="P:regulation of protein targeting to membrane"/>
    <property type="evidence" value="ECO:0007669"/>
    <property type="project" value="TreeGrafter"/>
</dbReference>
<name>A0AA41W678_9GAMM</name>
<reference evidence="3 4" key="1">
    <citation type="journal article" date="2013" name="Antonie Van Leeuwenhoek">
        <title>Echinimonas agarilytica gen. nov., sp. nov., a new gammaproteobacterium isolated from the sea urchin Strongylocentrotus intermedius.</title>
        <authorList>
            <person name="Nedashkovskaya O.I."/>
            <person name="Stenkova A.M."/>
            <person name="Zhukova N.V."/>
            <person name="Van Trappen S."/>
            <person name="Lee J.S."/>
            <person name="Kim S.B."/>
        </authorList>
    </citation>
    <scope>NUCLEOTIDE SEQUENCE [LARGE SCALE GENOMIC DNA]</scope>
    <source>
        <strain evidence="3 4">KMM 6351</strain>
    </source>
</reference>
<dbReference type="AlphaFoldDB" id="A0AA41W678"/>
<sequence length="610" mass="64601">MKKLLYVLGGLIVVIVVAGAIFISTFDPNEYKPQISGAVKDATGRDLTIAGDIGWKIFPSFGLALSQVSLSNPEGFSQPEMATLNSLSVSVAVMPLLSGNLKVDSVSLDDVNLNLITLKDGTNNLSDLTQSDGAEENAENTEKAASSPLNSIELGKITINNVDVKISNQQAGTEQKITLEQLVLSKFVPGERSDASMKLQIVADGTQVNVETDAAITIAKAFDVIELHALELQAQLQGPSIPNGKMVKRIAGHGLIDLNGPSVDLKDIEIDVESLKGTGWFKLQQAAVPDIQFALAFDTLNVDDFVDDSASKTKESDNQSSEPTNPDAEPDLTVLNSFNVDGDLTFSKVLAAGLTVSNVKLHANLKNGKLVANPLHADLYQGTLDSKVTLNAQAPVSSYTVGVNLKGVEAQPMLTDLAEFEMLSGNANFEMTVRGKGLSTNKLKAGSAGAGKFWFADGAVHGVNVAQMIRSAKSMLKGESGESEVKKTDFSELSGSFTLAKGLVTNPDLKLSSPLLRVDGKGTFDVIKSYIDYAATTELVATSKGQGGKEANDLAGIKIPLKISGTPDDLKYGLDMEAALKGDLEEKLEKEKEKGIEKLSEKLGGFLGGL</sequence>
<organism evidence="3 4">
    <name type="scientific">Echinimonas agarilytica</name>
    <dbReference type="NCBI Taxonomy" id="1215918"/>
    <lineage>
        <taxon>Bacteria</taxon>
        <taxon>Pseudomonadati</taxon>
        <taxon>Pseudomonadota</taxon>
        <taxon>Gammaproteobacteria</taxon>
        <taxon>Alteromonadales</taxon>
        <taxon>Echinimonadaceae</taxon>
        <taxon>Echinimonas</taxon>
    </lineage>
</organism>
<dbReference type="PANTHER" id="PTHR30441">
    <property type="entry name" value="DUF748 DOMAIN-CONTAINING PROTEIN"/>
    <property type="match status" value="1"/>
</dbReference>
<evidence type="ECO:0000256" key="1">
    <source>
        <dbReference type="SAM" id="MobiDB-lite"/>
    </source>
</evidence>
<accession>A0AA41W678</accession>
<dbReference type="InterPro" id="IPR052894">
    <property type="entry name" value="AsmA-related"/>
</dbReference>
<dbReference type="RefSeq" id="WP_251261222.1">
    <property type="nucleotide sequence ID" value="NZ_JAMQGP010000003.1"/>
</dbReference>
<dbReference type="InterPro" id="IPR007844">
    <property type="entry name" value="AsmA"/>
</dbReference>
<proteinExistence type="predicted"/>
<feature type="domain" description="AsmA" evidence="2">
    <location>
        <begin position="2"/>
        <end position="187"/>
    </location>
</feature>
<feature type="region of interest" description="Disordered" evidence="1">
    <location>
        <begin position="127"/>
        <end position="146"/>
    </location>
</feature>
<protein>
    <submittedName>
        <fullName evidence="3">AsmA family protein</fullName>
    </submittedName>
</protein>
<dbReference type="EMBL" id="JAMQGP010000003">
    <property type="protein sequence ID" value="MCM2679785.1"/>
    <property type="molecule type" value="Genomic_DNA"/>
</dbReference>
<dbReference type="GO" id="GO:0005886">
    <property type="term" value="C:plasma membrane"/>
    <property type="evidence" value="ECO:0007669"/>
    <property type="project" value="TreeGrafter"/>
</dbReference>
<dbReference type="PANTHER" id="PTHR30441:SF4">
    <property type="entry name" value="PROTEIN ASMA"/>
    <property type="match status" value="1"/>
</dbReference>
<evidence type="ECO:0000313" key="4">
    <source>
        <dbReference type="Proteomes" id="UP001165393"/>
    </source>
</evidence>
<dbReference type="Proteomes" id="UP001165393">
    <property type="component" value="Unassembled WGS sequence"/>
</dbReference>